<name>A9UQD4_MONBE</name>
<keyword evidence="2" id="KW-0698">rRNA processing</keyword>
<dbReference type="GO" id="GO:0005730">
    <property type="term" value="C:nucleolus"/>
    <property type="evidence" value="ECO:0007669"/>
    <property type="project" value="UniProtKB-SubCell"/>
</dbReference>
<dbReference type="SUPFAM" id="SSF48452">
    <property type="entry name" value="TPR-like"/>
    <property type="match status" value="2"/>
</dbReference>
<dbReference type="RefSeq" id="XP_001742788.1">
    <property type="nucleotide sequence ID" value="XM_001742736.1"/>
</dbReference>
<dbReference type="Pfam" id="PF23231">
    <property type="entry name" value="HAT_Syf1_CNRKL1_C"/>
    <property type="match status" value="1"/>
</dbReference>
<dbReference type="AlphaFoldDB" id="A9UQD4"/>
<dbReference type="InterPro" id="IPR045209">
    <property type="entry name" value="Rrp5"/>
</dbReference>
<accession>A9UQD4</accession>
<evidence type="ECO:0000259" key="5">
    <source>
        <dbReference type="Pfam" id="PF23231"/>
    </source>
</evidence>
<dbReference type="GO" id="GO:0006364">
    <property type="term" value="P:rRNA processing"/>
    <property type="evidence" value="ECO:0007669"/>
    <property type="project" value="UniProtKB-KW"/>
</dbReference>
<keyword evidence="7" id="KW-1185">Reference proteome</keyword>
<dbReference type="FunFam" id="1.25.40.10:FF:000065">
    <property type="entry name" value="Programmed cell death 11"/>
    <property type="match status" value="1"/>
</dbReference>
<proteinExistence type="predicted"/>
<reference evidence="6 7" key="1">
    <citation type="journal article" date="2008" name="Nature">
        <title>The genome of the choanoflagellate Monosiga brevicollis and the origin of metazoans.</title>
        <authorList>
            <consortium name="JGI Sequencing"/>
            <person name="King N."/>
            <person name="Westbrook M.J."/>
            <person name="Young S.L."/>
            <person name="Kuo A."/>
            <person name="Abedin M."/>
            <person name="Chapman J."/>
            <person name="Fairclough S."/>
            <person name="Hellsten U."/>
            <person name="Isogai Y."/>
            <person name="Letunic I."/>
            <person name="Marr M."/>
            <person name="Pincus D."/>
            <person name="Putnam N."/>
            <person name="Rokas A."/>
            <person name="Wright K.J."/>
            <person name="Zuzow R."/>
            <person name="Dirks W."/>
            <person name="Good M."/>
            <person name="Goodstein D."/>
            <person name="Lemons D."/>
            <person name="Li W."/>
            <person name="Lyons J.B."/>
            <person name="Morris A."/>
            <person name="Nichols S."/>
            <person name="Richter D.J."/>
            <person name="Salamov A."/>
            <person name="Bork P."/>
            <person name="Lim W.A."/>
            <person name="Manning G."/>
            <person name="Miller W.T."/>
            <person name="McGinnis W."/>
            <person name="Shapiro H."/>
            <person name="Tjian R."/>
            <person name="Grigoriev I.V."/>
            <person name="Rokhsar D."/>
        </authorList>
    </citation>
    <scope>NUCLEOTIDE SEQUENCE [LARGE SCALE GENOMIC DNA]</scope>
    <source>
        <strain evidence="7">MX1 / ATCC 50154</strain>
    </source>
</reference>
<sequence>MSVEDHERAVMASPNSSFTWIQYIAFFLQLTELDKARAVAHRALKTIAPELEDEKMNVWVARLNLENSFGSQEALDKVFADSCQRMDALKMHMHLLGIYMRSEKHDQVEEVFQAMLKKFKSHKSVWLKYAEYLLNQKQFATARALLERALKSVPKHDHVDLISKFGILEFKLGDVERGRTIFENVVTTHPKRVDMWNIWIDQELRIDDEDAIRALFERVVTLRLSTKKMKHFFKRFLEFEKEQDNADGIERVKNLARAYVEEKAA</sequence>
<dbReference type="EMBL" id="CH991543">
    <property type="protein sequence ID" value="EDQ93026.1"/>
    <property type="molecule type" value="Genomic_DNA"/>
</dbReference>
<dbReference type="SMART" id="SM00386">
    <property type="entry name" value="HAT"/>
    <property type="match status" value="4"/>
</dbReference>
<evidence type="ECO:0000313" key="7">
    <source>
        <dbReference type="Proteomes" id="UP000001357"/>
    </source>
</evidence>
<dbReference type="PANTHER" id="PTHR23270:SF10">
    <property type="entry name" value="PROTEIN RRP5 HOMOLOG"/>
    <property type="match status" value="1"/>
</dbReference>
<dbReference type="Proteomes" id="UP000001357">
    <property type="component" value="Unassembled WGS sequence"/>
</dbReference>
<dbReference type="InParanoid" id="A9UQD4"/>
<dbReference type="KEGG" id="mbr:MONBRDRAFT_22367"/>
<protein>
    <recommendedName>
        <fullName evidence="5">Pre-mRNA-splicing factor Syf1/CRNKL1-like C-terminal HAT-repeats domain-containing protein</fullName>
    </recommendedName>
</protein>
<comment type="subcellular location">
    <subcellularLocation>
        <location evidence="1">Nucleus</location>
        <location evidence="1">Nucleolus</location>
    </subcellularLocation>
</comment>
<gene>
    <name evidence="6" type="ORF">MONBRDRAFT_22367</name>
</gene>
<dbReference type="InterPro" id="IPR003107">
    <property type="entry name" value="HAT"/>
</dbReference>
<feature type="domain" description="Pre-mRNA-splicing factor Syf1/CRNKL1-like C-terminal HAT-repeats" evidence="5">
    <location>
        <begin position="136"/>
        <end position="238"/>
    </location>
</feature>
<keyword evidence="3" id="KW-0677">Repeat</keyword>
<evidence type="ECO:0000313" key="6">
    <source>
        <dbReference type="EMBL" id="EDQ93026.1"/>
    </source>
</evidence>
<organism evidence="6 7">
    <name type="scientific">Monosiga brevicollis</name>
    <name type="common">Choanoflagellate</name>
    <dbReference type="NCBI Taxonomy" id="81824"/>
    <lineage>
        <taxon>Eukaryota</taxon>
        <taxon>Choanoflagellata</taxon>
        <taxon>Craspedida</taxon>
        <taxon>Salpingoecidae</taxon>
        <taxon>Monosiga</taxon>
    </lineage>
</organism>
<dbReference type="OMA" id="WSHYLEI"/>
<evidence type="ECO:0000256" key="2">
    <source>
        <dbReference type="ARBA" id="ARBA00022552"/>
    </source>
</evidence>
<evidence type="ECO:0000256" key="1">
    <source>
        <dbReference type="ARBA" id="ARBA00004604"/>
    </source>
</evidence>
<evidence type="ECO:0000256" key="4">
    <source>
        <dbReference type="ARBA" id="ARBA00023242"/>
    </source>
</evidence>
<dbReference type="Gene3D" id="1.25.40.10">
    <property type="entry name" value="Tetratricopeptide repeat domain"/>
    <property type="match status" value="1"/>
</dbReference>
<dbReference type="InterPro" id="IPR055430">
    <property type="entry name" value="HAT_Syf1_CNRKL1_C"/>
</dbReference>
<evidence type="ECO:0000256" key="3">
    <source>
        <dbReference type="ARBA" id="ARBA00022737"/>
    </source>
</evidence>
<dbReference type="eggNOG" id="KOG1070">
    <property type="taxonomic scope" value="Eukaryota"/>
</dbReference>
<keyword evidence="4" id="KW-0539">Nucleus</keyword>
<dbReference type="GeneID" id="5887977"/>
<dbReference type="PANTHER" id="PTHR23270">
    <property type="entry name" value="PROGRAMMED CELL DEATH PROTEIN 11 PRE-RRNA PROCESSING PROTEIN RRP5"/>
    <property type="match status" value="1"/>
</dbReference>
<dbReference type="STRING" id="81824.A9UQD4"/>
<dbReference type="InterPro" id="IPR011990">
    <property type="entry name" value="TPR-like_helical_dom_sf"/>
</dbReference>